<dbReference type="Pfam" id="PF22096">
    <property type="entry name" value="TagH_C"/>
    <property type="match status" value="1"/>
</dbReference>
<feature type="domain" description="ABC transporter" evidence="2">
    <location>
        <begin position="18"/>
        <end position="235"/>
    </location>
</feature>
<evidence type="ECO:0000313" key="3">
    <source>
        <dbReference type="EMBL" id="MBB5176462.1"/>
    </source>
</evidence>
<evidence type="ECO:0000256" key="1">
    <source>
        <dbReference type="SAM" id="Phobius"/>
    </source>
</evidence>
<name>A0A9Q2D0U3_9STAP</name>
<keyword evidence="3" id="KW-0067">ATP-binding</keyword>
<accession>A0A9Q2D0U3</accession>
<feature type="transmembrane region" description="Helical" evidence="1">
    <location>
        <begin position="282"/>
        <end position="301"/>
    </location>
</feature>
<dbReference type="InterPro" id="IPR050683">
    <property type="entry name" value="Bact_Polysacc_Export_ATP-bd"/>
</dbReference>
<dbReference type="GO" id="GO:0005524">
    <property type="term" value="F:ATP binding"/>
    <property type="evidence" value="ECO:0007669"/>
    <property type="project" value="UniProtKB-KW"/>
</dbReference>
<keyword evidence="1" id="KW-0472">Membrane</keyword>
<dbReference type="SUPFAM" id="SSF52540">
    <property type="entry name" value="P-loop containing nucleoside triphosphate hydrolases"/>
    <property type="match status" value="1"/>
</dbReference>
<keyword evidence="3" id="KW-0547">Nucleotide-binding</keyword>
<dbReference type="PANTHER" id="PTHR46743:SF2">
    <property type="entry name" value="TEICHOIC ACIDS EXPORT ATP-BINDING PROTEIN TAGH"/>
    <property type="match status" value="1"/>
</dbReference>
<comment type="caution">
    <text evidence="3">The sequence shown here is derived from an EMBL/GenBank/DDBJ whole genome shotgun (WGS) entry which is preliminary data.</text>
</comment>
<dbReference type="RefSeq" id="WP_183675015.1">
    <property type="nucleotide sequence ID" value="NZ_CBCRYX010000009.1"/>
</dbReference>
<proteinExistence type="predicted"/>
<evidence type="ECO:0000313" key="4">
    <source>
        <dbReference type="Proteomes" id="UP000579136"/>
    </source>
</evidence>
<dbReference type="EMBL" id="JACHHF010000008">
    <property type="protein sequence ID" value="MBB5176462.1"/>
    <property type="molecule type" value="Genomic_DNA"/>
</dbReference>
<keyword evidence="1" id="KW-1133">Transmembrane helix</keyword>
<evidence type="ECO:0000259" key="2">
    <source>
        <dbReference type="PROSITE" id="PS50893"/>
    </source>
</evidence>
<dbReference type="PANTHER" id="PTHR46743">
    <property type="entry name" value="TEICHOIC ACIDS EXPORT ATP-BINDING PROTEIN TAGH"/>
    <property type="match status" value="1"/>
</dbReference>
<sequence>MQDIILHKSTGLVYQEKERTKETKFFLKPTHLILKDVNTTLYRGEVLGILGEYSTLKYLKNVFAGHLKPDHGRVKYDVSFLSLDVEDHILNKKPLHIFVVEILEEFMNEKDVKVSLDILKRHPIFFNYWEKSVDQLSRQDIAVVLLEISSEIQADITLYNNFFRYLNDDGFNRLKSIINTLEEKEHGVFLLESKFEPIEKLANHFVWLSYGQMRFEGTVQKGRQVYNDYMKKRSQIRSVDEEALFDLEWKERMYEPSNFKHGLKRRNRKNESFIDELNIQQLIIAFVVFFTMVLSYLLVIMDFEFTKEEHPFVEVAEDTEEDVQVERLRYGFVLNDDLKLQDQTLPKYALVQVTETKKNKLNVRIGSNEETVSNDDVLLFNPSSMFETIDYDAMIQYMSDDYLDNHLFYANYLNQPVENIESDFTLSDINDYKATVDNTDITFLIDKDTVIGIITSGSGEKEIKKAFNIEEDYKIYKTDGGFVLYDAPNNTWVYVSR</sequence>
<dbReference type="InterPro" id="IPR053990">
    <property type="entry name" value="TagH_C"/>
</dbReference>
<reference evidence="3 4" key="1">
    <citation type="submission" date="2020-08" db="EMBL/GenBank/DDBJ databases">
        <title>Genomic Encyclopedia of Type Strains, Phase IV (KMG-IV): sequencing the most valuable type-strain genomes for metagenomic binning, comparative biology and taxonomic classification.</title>
        <authorList>
            <person name="Goeker M."/>
        </authorList>
    </citation>
    <scope>NUCLEOTIDE SEQUENCE [LARGE SCALE GENOMIC DNA]</scope>
    <source>
        <strain evidence="3 4">DSM 19163</strain>
    </source>
</reference>
<dbReference type="Proteomes" id="UP000579136">
    <property type="component" value="Unassembled WGS sequence"/>
</dbReference>
<dbReference type="PROSITE" id="PS50893">
    <property type="entry name" value="ABC_TRANSPORTER_2"/>
    <property type="match status" value="1"/>
</dbReference>
<dbReference type="Gene3D" id="3.40.50.300">
    <property type="entry name" value="P-loop containing nucleotide triphosphate hydrolases"/>
    <property type="match status" value="1"/>
</dbReference>
<dbReference type="AlphaFoldDB" id="A0A9Q2D0U3"/>
<dbReference type="InterPro" id="IPR003439">
    <property type="entry name" value="ABC_transporter-like_ATP-bd"/>
</dbReference>
<organism evidence="3 4">
    <name type="scientific">Nosocomiicoccus ampullae</name>
    <dbReference type="NCBI Taxonomy" id="489910"/>
    <lineage>
        <taxon>Bacteria</taxon>
        <taxon>Bacillati</taxon>
        <taxon>Bacillota</taxon>
        <taxon>Bacilli</taxon>
        <taxon>Bacillales</taxon>
        <taxon>Staphylococcaceae</taxon>
        <taxon>Nosocomiicoccus</taxon>
    </lineage>
</organism>
<keyword evidence="1" id="KW-0812">Transmembrane</keyword>
<protein>
    <submittedName>
        <fullName evidence="3">Teichoic acid transport system ATP-binding protein</fullName>
    </submittedName>
</protein>
<gene>
    <name evidence="3" type="ORF">HNQ45_001350</name>
</gene>
<keyword evidence="4" id="KW-1185">Reference proteome</keyword>
<dbReference type="GO" id="GO:0016887">
    <property type="term" value="F:ATP hydrolysis activity"/>
    <property type="evidence" value="ECO:0007669"/>
    <property type="project" value="InterPro"/>
</dbReference>
<dbReference type="InterPro" id="IPR027417">
    <property type="entry name" value="P-loop_NTPase"/>
</dbReference>